<keyword evidence="2" id="KW-1185">Reference proteome</keyword>
<evidence type="ECO:0000313" key="1">
    <source>
        <dbReference type="EMBL" id="VTJ74053.1"/>
    </source>
</evidence>
<name>A0A5E4BWP8_MARMO</name>
<protein>
    <submittedName>
        <fullName evidence="1">Uncharacterized protein</fullName>
    </submittedName>
</protein>
<organism evidence="1 2">
    <name type="scientific">Marmota monax</name>
    <name type="common">Woodchuck</name>
    <dbReference type="NCBI Taxonomy" id="9995"/>
    <lineage>
        <taxon>Eukaryota</taxon>
        <taxon>Metazoa</taxon>
        <taxon>Chordata</taxon>
        <taxon>Craniata</taxon>
        <taxon>Vertebrata</taxon>
        <taxon>Euteleostomi</taxon>
        <taxon>Mammalia</taxon>
        <taxon>Eutheria</taxon>
        <taxon>Euarchontoglires</taxon>
        <taxon>Glires</taxon>
        <taxon>Rodentia</taxon>
        <taxon>Sciuromorpha</taxon>
        <taxon>Sciuridae</taxon>
        <taxon>Xerinae</taxon>
        <taxon>Marmotini</taxon>
        <taxon>Marmota</taxon>
    </lineage>
</organism>
<dbReference type="EMBL" id="CABDUW010000712">
    <property type="protein sequence ID" value="VTJ74053.1"/>
    <property type="molecule type" value="Genomic_DNA"/>
</dbReference>
<accession>A0A5E4BWP8</accession>
<evidence type="ECO:0000313" key="2">
    <source>
        <dbReference type="Proteomes" id="UP000335636"/>
    </source>
</evidence>
<sequence length="127" mass="13683">MDSNVEFTLKAGVLRSRGALWLEEVGDLGEHPMEDRHGLNFLELAAMHHLLGKLEVPSVLQTQGRADSPHLAQEHKDVPVELDGVLKQVTAQRYKSHGCPPLRQSAVGAEGPCGNEDAAGLADLVFG</sequence>
<dbReference type="Proteomes" id="UP000335636">
    <property type="component" value="Unassembled WGS sequence"/>
</dbReference>
<gene>
    <name evidence="1" type="ORF">MONAX_5E007816</name>
</gene>
<comment type="caution">
    <text evidence="1">The sequence shown here is derived from an EMBL/GenBank/DDBJ whole genome shotgun (WGS) entry which is preliminary data.</text>
</comment>
<dbReference type="AlphaFoldDB" id="A0A5E4BWP8"/>
<reference evidence="1" key="1">
    <citation type="submission" date="2019-04" db="EMBL/GenBank/DDBJ databases">
        <authorList>
            <person name="Alioto T."/>
            <person name="Alioto T."/>
        </authorList>
    </citation>
    <scope>NUCLEOTIDE SEQUENCE [LARGE SCALE GENOMIC DNA]</scope>
</reference>
<proteinExistence type="predicted"/>